<evidence type="ECO:0000313" key="3">
    <source>
        <dbReference type="Proteomes" id="UP000325081"/>
    </source>
</evidence>
<dbReference type="GO" id="GO:0030246">
    <property type="term" value="F:carbohydrate binding"/>
    <property type="evidence" value="ECO:0007669"/>
    <property type="project" value="UniProtKB-KW"/>
</dbReference>
<comment type="caution">
    <text evidence="2">The sequence shown here is derived from an EMBL/GenBank/DDBJ whole genome shotgun (WGS) entry which is preliminary data.</text>
</comment>
<feature type="compositionally biased region" description="Polar residues" evidence="1">
    <location>
        <begin position="1"/>
        <end position="20"/>
    </location>
</feature>
<protein>
    <submittedName>
        <fullName evidence="2">Mannose-binding lectin superfamily protein</fullName>
    </submittedName>
</protein>
<dbReference type="EMBL" id="BKCP01006072">
    <property type="protein sequence ID" value="GER41325.1"/>
    <property type="molecule type" value="Genomic_DNA"/>
</dbReference>
<feature type="compositionally biased region" description="Basic and acidic residues" evidence="1">
    <location>
        <begin position="99"/>
        <end position="112"/>
    </location>
</feature>
<sequence length="121" mass="13457">MSQPNPLNTSNSQAENSNQIIPAREESSHLPSQTEETPSPTQPQPNLNSTPNSIMMIENASYFSQGNMDIEHNNLQITETYPDSPIVAKAKGKSWKRSTSKDGRLMRQEDRTSIVPDSTIN</sequence>
<feature type="region of interest" description="Disordered" evidence="1">
    <location>
        <begin position="1"/>
        <end position="53"/>
    </location>
</feature>
<keyword evidence="2" id="KW-0430">Lectin</keyword>
<keyword evidence="3" id="KW-1185">Reference proteome</keyword>
<feature type="region of interest" description="Disordered" evidence="1">
    <location>
        <begin position="89"/>
        <end position="121"/>
    </location>
</feature>
<gene>
    <name evidence="2" type="ORF">STAS_18035</name>
</gene>
<evidence type="ECO:0000313" key="2">
    <source>
        <dbReference type="EMBL" id="GER41325.1"/>
    </source>
</evidence>
<dbReference type="AlphaFoldDB" id="A0A5A7Q7T9"/>
<proteinExistence type="predicted"/>
<reference evidence="3" key="1">
    <citation type="journal article" date="2019" name="Curr. Biol.">
        <title>Genome Sequence of Striga asiatica Provides Insight into the Evolution of Plant Parasitism.</title>
        <authorList>
            <person name="Yoshida S."/>
            <person name="Kim S."/>
            <person name="Wafula E.K."/>
            <person name="Tanskanen J."/>
            <person name="Kim Y.M."/>
            <person name="Honaas L."/>
            <person name="Yang Z."/>
            <person name="Spallek T."/>
            <person name="Conn C.E."/>
            <person name="Ichihashi Y."/>
            <person name="Cheong K."/>
            <person name="Cui S."/>
            <person name="Der J.P."/>
            <person name="Gundlach H."/>
            <person name="Jiao Y."/>
            <person name="Hori C."/>
            <person name="Ishida J.K."/>
            <person name="Kasahara H."/>
            <person name="Kiba T."/>
            <person name="Kim M.S."/>
            <person name="Koo N."/>
            <person name="Laohavisit A."/>
            <person name="Lee Y.H."/>
            <person name="Lumba S."/>
            <person name="McCourt P."/>
            <person name="Mortimer J.C."/>
            <person name="Mutuku J.M."/>
            <person name="Nomura T."/>
            <person name="Sasaki-Sekimoto Y."/>
            <person name="Seto Y."/>
            <person name="Wang Y."/>
            <person name="Wakatake T."/>
            <person name="Sakakibara H."/>
            <person name="Demura T."/>
            <person name="Yamaguchi S."/>
            <person name="Yoneyama K."/>
            <person name="Manabe R.I."/>
            <person name="Nelson D.C."/>
            <person name="Schulman A.H."/>
            <person name="Timko M.P."/>
            <person name="dePamphilis C.W."/>
            <person name="Choi D."/>
            <person name="Shirasu K."/>
        </authorList>
    </citation>
    <scope>NUCLEOTIDE SEQUENCE [LARGE SCALE GENOMIC DNA]</scope>
    <source>
        <strain evidence="3">cv. UVA1</strain>
    </source>
</reference>
<name>A0A5A7Q7T9_STRAF</name>
<evidence type="ECO:0000256" key="1">
    <source>
        <dbReference type="SAM" id="MobiDB-lite"/>
    </source>
</evidence>
<accession>A0A5A7Q7T9</accession>
<organism evidence="2 3">
    <name type="scientific">Striga asiatica</name>
    <name type="common">Asiatic witchweed</name>
    <name type="synonym">Buchnera asiatica</name>
    <dbReference type="NCBI Taxonomy" id="4170"/>
    <lineage>
        <taxon>Eukaryota</taxon>
        <taxon>Viridiplantae</taxon>
        <taxon>Streptophyta</taxon>
        <taxon>Embryophyta</taxon>
        <taxon>Tracheophyta</taxon>
        <taxon>Spermatophyta</taxon>
        <taxon>Magnoliopsida</taxon>
        <taxon>eudicotyledons</taxon>
        <taxon>Gunneridae</taxon>
        <taxon>Pentapetalae</taxon>
        <taxon>asterids</taxon>
        <taxon>lamiids</taxon>
        <taxon>Lamiales</taxon>
        <taxon>Orobanchaceae</taxon>
        <taxon>Buchnereae</taxon>
        <taxon>Striga</taxon>
    </lineage>
</organism>
<dbReference type="Proteomes" id="UP000325081">
    <property type="component" value="Unassembled WGS sequence"/>
</dbReference>